<evidence type="ECO:0000313" key="4">
    <source>
        <dbReference type="Proteomes" id="UP000220828"/>
    </source>
</evidence>
<dbReference type="InterPro" id="IPR001763">
    <property type="entry name" value="Rhodanese-like_dom"/>
</dbReference>
<proteinExistence type="predicted"/>
<dbReference type="PANTHER" id="PTHR43031">
    <property type="entry name" value="FAD-DEPENDENT OXIDOREDUCTASE"/>
    <property type="match status" value="1"/>
</dbReference>
<dbReference type="OrthoDB" id="9800872at2"/>
<dbReference type="SMART" id="SM00450">
    <property type="entry name" value="RHOD"/>
    <property type="match status" value="1"/>
</dbReference>
<dbReference type="InterPro" id="IPR050229">
    <property type="entry name" value="GlpE_sulfurtransferase"/>
</dbReference>
<dbReference type="InterPro" id="IPR036873">
    <property type="entry name" value="Rhodanese-like_dom_sf"/>
</dbReference>
<keyword evidence="3" id="KW-0808">Transferase</keyword>
<name>A0A2H3KNU4_9FLAO</name>
<dbReference type="Proteomes" id="UP000220828">
    <property type="component" value="Unassembled WGS sequence"/>
</dbReference>
<accession>A0A2H3KNU4</accession>
<protein>
    <submittedName>
        <fullName evidence="3">Sulfurtransferase</fullName>
    </submittedName>
</protein>
<organism evidence="3 4">
    <name type="scientific">Flavobacterium branchiophilum</name>
    <dbReference type="NCBI Taxonomy" id="55197"/>
    <lineage>
        <taxon>Bacteria</taxon>
        <taxon>Pseudomonadati</taxon>
        <taxon>Bacteroidota</taxon>
        <taxon>Flavobacteriia</taxon>
        <taxon>Flavobacteriales</taxon>
        <taxon>Flavobacteriaceae</taxon>
        <taxon>Flavobacterium</taxon>
    </lineage>
</organism>
<gene>
    <name evidence="3" type="ORF">B0A77_12750</name>
</gene>
<comment type="caution">
    <text evidence="3">The sequence shown here is derived from an EMBL/GenBank/DDBJ whole genome shotgun (WGS) entry which is preliminary data.</text>
</comment>
<evidence type="ECO:0000313" key="3">
    <source>
        <dbReference type="EMBL" id="PDS22670.1"/>
    </source>
</evidence>
<feature type="signal peptide" evidence="1">
    <location>
        <begin position="1"/>
        <end position="22"/>
    </location>
</feature>
<dbReference type="RefSeq" id="WP_097554687.1">
    <property type="nucleotide sequence ID" value="NZ_PCMW01000081.1"/>
</dbReference>
<evidence type="ECO:0000256" key="1">
    <source>
        <dbReference type="SAM" id="SignalP"/>
    </source>
</evidence>
<feature type="domain" description="Rhodanese" evidence="2">
    <location>
        <begin position="37"/>
        <end position="114"/>
    </location>
</feature>
<dbReference type="GO" id="GO:0016740">
    <property type="term" value="F:transferase activity"/>
    <property type="evidence" value="ECO:0007669"/>
    <property type="project" value="UniProtKB-KW"/>
</dbReference>
<sequence>MNLFIKISFWLLFLGCFQPANAQISKSNGSIKKAIQVQQTTFYVDVRSASEFAAGSVKGAVNIPLDQVASNINRFKNKKKIVVFCRSGNRSAKAIEILKQNGIQNATNGGSFQDVAASLGQ</sequence>
<dbReference type="Gene3D" id="3.40.250.10">
    <property type="entry name" value="Rhodanese-like domain"/>
    <property type="match status" value="1"/>
</dbReference>
<dbReference type="SUPFAM" id="SSF52821">
    <property type="entry name" value="Rhodanese/Cell cycle control phosphatase"/>
    <property type="match status" value="1"/>
</dbReference>
<feature type="chain" id="PRO_5013763114" evidence="1">
    <location>
        <begin position="23"/>
        <end position="121"/>
    </location>
</feature>
<evidence type="ECO:0000259" key="2">
    <source>
        <dbReference type="PROSITE" id="PS50206"/>
    </source>
</evidence>
<dbReference type="Pfam" id="PF00581">
    <property type="entry name" value="Rhodanese"/>
    <property type="match status" value="1"/>
</dbReference>
<dbReference type="CDD" id="cd00158">
    <property type="entry name" value="RHOD"/>
    <property type="match status" value="1"/>
</dbReference>
<dbReference type="PROSITE" id="PS50206">
    <property type="entry name" value="RHODANESE_3"/>
    <property type="match status" value="1"/>
</dbReference>
<reference evidence="3 4" key="1">
    <citation type="submission" date="2017-09" db="EMBL/GenBank/DDBJ databases">
        <title>Whole genomes of Flavobacteriaceae.</title>
        <authorList>
            <person name="Stine C."/>
            <person name="Li C."/>
            <person name="Tadesse D."/>
        </authorList>
    </citation>
    <scope>NUCLEOTIDE SEQUENCE [LARGE SCALE GENOMIC DNA]</scope>
    <source>
        <strain evidence="3 4">ATCC 35036</strain>
    </source>
</reference>
<dbReference type="PANTHER" id="PTHR43031:SF17">
    <property type="entry name" value="SULFURTRANSFERASE YTWF-RELATED"/>
    <property type="match status" value="1"/>
</dbReference>
<dbReference type="EMBL" id="PCMW01000081">
    <property type="protein sequence ID" value="PDS22670.1"/>
    <property type="molecule type" value="Genomic_DNA"/>
</dbReference>
<dbReference type="AlphaFoldDB" id="A0A2H3KNU4"/>
<keyword evidence="1" id="KW-0732">Signal</keyword>